<dbReference type="OrthoDB" id="9806750at2"/>
<dbReference type="RefSeq" id="WP_013777942.1">
    <property type="nucleotide sequence ID" value="NC_015519.1"/>
</dbReference>
<sequence>MRVKTLTPLWTGGVNSKVDRIHETGLLGSLRWWYETLVRGLGGNVCNEEHKCDFDTQKYISSKANSEAERLKEAGLCDVCQVFGATGWKRRFRLSVVEDNIRDAKIQHPIKAYKKKYVSGGKEYVPTWYFSDPSKTNVSPVPPNTPKIGNFEILLQSLDYDFQIEIIKGLIQFIADWAGLGARNQMGFGIIEPIGERADASYLYEKLLTNVGNYHYAELPSLKNVFLVQIKVGNAEEVETFNIKCDLRRLFSDNKDVRHFVMGTAGEKKDSAKKIAAKIKISHPYNDNLMRIWGWIPEEADCYNKNWDREKIVSDIYKYLTTNYNLEVWREIDSKRDTVTPNITKPEKFLQSLLGL</sequence>
<dbReference type="STRING" id="1209989.TepRe1_0840"/>
<accession>L0S1H9</accession>
<dbReference type="PATRIC" id="fig|1209989.3.peg.1008"/>
<dbReference type="Proteomes" id="UP000010802">
    <property type="component" value="Chromosome"/>
</dbReference>
<dbReference type="KEGG" id="tae:TepiRe1_0909"/>
<evidence type="ECO:0000259" key="2">
    <source>
        <dbReference type="Pfam" id="PF03787"/>
    </source>
</evidence>
<dbReference type="HOGENOM" id="CLU_058787_0_0_9"/>
<reference evidence="4" key="1">
    <citation type="journal article" date="2013" name="Genome Announc.">
        <title>First genome sequence of a syntrophic acetate-oxidizing bacterium, Tepidanaerobacter acetatoxydans strain Re1.</title>
        <authorList>
            <person name="Manzoor S."/>
            <person name="Bongcam-Rudloff E."/>
            <person name="Schnurer A."/>
            <person name="Muller B."/>
        </authorList>
    </citation>
    <scope>NUCLEOTIDE SEQUENCE [LARGE SCALE GENOMIC DNA]</scope>
    <source>
        <strain evidence="4">Re1</strain>
    </source>
</reference>
<name>F4LX41_TEPAE</name>
<dbReference type="AlphaFoldDB" id="F4LX41"/>
<keyword evidence="1" id="KW-0051">Antiviral defense</keyword>
<dbReference type="InterPro" id="IPR005537">
    <property type="entry name" value="RAMP_III_fam"/>
</dbReference>
<keyword evidence="4" id="KW-1185">Reference proteome</keyword>
<dbReference type="InterPro" id="IPR007522">
    <property type="entry name" value="CRISPR-assoc_prot_TM1795"/>
</dbReference>
<dbReference type="Pfam" id="PF03787">
    <property type="entry name" value="RAMPs"/>
    <property type="match status" value="1"/>
</dbReference>
<dbReference type="NCBIfam" id="TIGR01894">
    <property type="entry name" value="cas_TM1795_cmr1"/>
    <property type="match status" value="1"/>
</dbReference>
<dbReference type="eggNOG" id="COG1367">
    <property type="taxonomic scope" value="Bacteria"/>
</dbReference>
<dbReference type="KEGG" id="tep:TepRe1_0840"/>
<feature type="domain" description="CRISPR type III-associated protein" evidence="2">
    <location>
        <begin position="3"/>
        <end position="192"/>
    </location>
</feature>
<dbReference type="EMBL" id="HF563609">
    <property type="protein sequence ID" value="CCP25627.1"/>
    <property type="molecule type" value="Genomic_DNA"/>
</dbReference>
<protein>
    <recommendedName>
        <fullName evidence="2">CRISPR type III-associated protein domain-containing protein</fullName>
    </recommendedName>
</protein>
<accession>F4LX41</accession>
<evidence type="ECO:0000256" key="1">
    <source>
        <dbReference type="ARBA" id="ARBA00023118"/>
    </source>
</evidence>
<gene>
    <name evidence="3" type="ordered locus">TEPIRE1_0909</name>
</gene>
<proteinExistence type="predicted"/>
<organism evidence="3 4">
    <name type="scientific">Tepidanaerobacter acetatoxydans (strain DSM 21804 / JCM 16047 / Re1)</name>
    <dbReference type="NCBI Taxonomy" id="1209989"/>
    <lineage>
        <taxon>Bacteria</taxon>
        <taxon>Bacillati</taxon>
        <taxon>Bacillota</taxon>
        <taxon>Clostridia</taxon>
        <taxon>Thermosediminibacterales</taxon>
        <taxon>Tepidanaerobacteraceae</taxon>
        <taxon>Tepidanaerobacter</taxon>
    </lineage>
</organism>
<dbReference type="GO" id="GO:0051607">
    <property type="term" value="P:defense response to virus"/>
    <property type="evidence" value="ECO:0007669"/>
    <property type="project" value="UniProtKB-KW"/>
</dbReference>
<evidence type="ECO:0000313" key="4">
    <source>
        <dbReference type="Proteomes" id="UP000010802"/>
    </source>
</evidence>
<evidence type="ECO:0000313" key="3">
    <source>
        <dbReference type="EMBL" id="CCP25627.1"/>
    </source>
</evidence>